<evidence type="ECO:0000256" key="3">
    <source>
        <dbReference type="ARBA" id="ARBA00022787"/>
    </source>
</evidence>
<name>A0A1F5LTD3_PENAI</name>
<sequence length="676" mass="74487">MATAAVFGSTGAVGSQILATLLASDTFSFVKTVSRRIPNTQSPKLEALQESDNSKWGDMIGSLTPKPSVVFNAVGTTRAAAGGIQNQWKIDHDLCIENAKAAKAAGVKTYVFISSAGTRGFLSSRVPYSKMKVGVEDAIKELGFDHAIILRPGMILGREKPKAAFFESIVGSLNKLGQGLQDRIGQDQTIIGRAAVAAARIAEEGKAPSEFWALGQADIASKLCPYDLSHVGYYFTMSNPNRSRRIPPGAPTLIGHNEEDIPPDVWAHYLLSTEWTKGAGLVQELQTKSPQRELQTRLQTVEETHRRLGNLRFVASALVQVVGFEAKTECTCCQRGQGPWPGCKVLPGFLDGACANCQRNGKRRICSLYHHKTRSSSNSQSSLGVAQDAFDNQATRQTISTNPNKRKRQDSNDGPEYLSSDGSPSPNMNATRTEHIQTVETMLPRPSTTQPNETSTFRELWVNLADVEHPPYDWDMHVTMGNMEKLRLDWSQNEVATSVIENSLSSAEINSLRDALKKLSPKVQAILRDIKSEEDSSAVRGAISYVEGLGEIEPKINAMENGPVKEAYANLYSHFESFGTPNADTTEITRYGTSRPSLGINEVRLQLLRSFQQEGARVSQEADSLRQSRQAEVEEQRIGQKEVDKQLRRELDSESPNIISRRRPVSTAWRKVEPEE</sequence>
<dbReference type="GeneID" id="34573259"/>
<dbReference type="InterPro" id="IPR036291">
    <property type="entry name" value="NAD(P)-bd_dom_sf"/>
</dbReference>
<evidence type="ECO:0000259" key="8">
    <source>
        <dbReference type="Pfam" id="PF13460"/>
    </source>
</evidence>
<evidence type="ECO:0000313" key="9">
    <source>
        <dbReference type="EMBL" id="OGE56356.1"/>
    </source>
</evidence>
<comment type="caution">
    <text evidence="9">The sequence shown here is derived from an EMBL/GenBank/DDBJ whole genome shotgun (WGS) entry which is preliminary data.</text>
</comment>
<dbReference type="Pfam" id="PF12511">
    <property type="entry name" value="DUF3716"/>
    <property type="match status" value="1"/>
</dbReference>
<feature type="compositionally biased region" description="Polar residues" evidence="7">
    <location>
        <begin position="420"/>
        <end position="430"/>
    </location>
</feature>
<dbReference type="InterPro" id="IPR022190">
    <property type="entry name" value="DUF3716"/>
</dbReference>
<proteinExistence type="inferred from homology"/>
<feature type="compositionally biased region" description="Polar residues" evidence="7">
    <location>
        <begin position="390"/>
        <end position="403"/>
    </location>
</feature>
<feature type="domain" description="NAD(P)-binding" evidence="8">
    <location>
        <begin position="8"/>
        <end position="158"/>
    </location>
</feature>
<dbReference type="Pfam" id="PF13460">
    <property type="entry name" value="NAD_binding_10"/>
    <property type="match status" value="1"/>
</dbReference>
<dbReference type="Proteomes" id="UP000177622">
    <property type="component" value="Unassembled WGS sequence"/>
</dbReference>
<feature type="compositionally biased region" description="Basic and acidic residues" evidence="7">
    <location>
        <begin position="623"/>
        <end position="652"/>
    </location>
</feature>
<comment type="subcellular location">
    <subcellularLocation>
        <location evidence="1">Mitochondrion outer membrane</location>
        <topology evidence="1">Peripheral membrane protein</topology>
    </subcellularLocation>
</comment>
<keyword evidence="6" id="KW-0472">Membrane</keyword>
<evidence type="ECO:0000256" key="2">
    <source>
        <dbReference type="ARBA" id="ARBA00006617"/>
    </source>
</evidence>
<dbReference type="STRING" id="1835702.A0A1F5LTD3"/>
<keyword evidence="4" id="KW-0809">Transit peptide</keyword>
<dbReference type="GO" id="GO:0005741">
    <property type="term" value="C:mitochondrial outer membrane"/>
    <property type="evidence" value="ECO:0007669"/>
    <property type="project" value="UniProtKB-SubCell"/>
</dbReference>
<dbReference type="OrthoDB" id="4368277at2759"/>
<reference evidence="9 10" key="1">
    <citation type="journal article" date="2016" name="Sci. Rep.">
        <title>Penicillium arizonense, a new, genome sequenced fungal species, reveals a high chemical diversity in secreted metabolites.</title>
        <authorList>
            <person name="Grijseels S."/>
            <person name="Nielsen J.C."/>
            <person name="Randelovic M."/>
            <person name="Nielsen J."/>
            <person name="Nielsen K.F."/>
            <person name="Workman M."/>
            <person name="Frisvad J.C."/>
        </authorList>
    </citation>
    <scope>NUCLEOTIDE SEQUENCE [LARGE SCALE GENOMIC DNA]</scope>
    <source>
        <strain evidence="9 10">CBS 141311</strain>
    </source>
</reference>
<dbReference type="Gene3D" id="3.40.50.720">
    <property type="entry name" value="NAD(P)-binding Rossmann-like Domain"/>
    <property type="match status" value="1"/>
</dbReference>
<evidence type="ECO:0000256" key="4">
    <source>
        <dbReference type="ARBA" id="ARBA00022946"/>
    </source>
</evidence>
<evidence type="ECO:0000313" key="10">
    <source>
        <dbReference type="Proteomes" id="UP000177622"/>
    </source>
</evidence>
<feature type="region of interest" description="Disordered" evidence="7">
    <location>
        <begin position="390"/>
        <end position="430"/>
    </location>
</feature>
<dbReference type="RefSeq" id="XP_022491784.1">
    <property type="nucleotide sequence ID" value="XM_022628525.1"/>
</dbReference>
<gene>
    <name evidence="9" type="ORF">PENARI_c003G07491</name>
</gene>
<accession>A0A1F5LTD3</accession>
<feature type="region of interest" description="Disordered" evidence="7">
    <location>
        <begin position="619"/>
        <end position="676"/>
    </location>
</feature>
<keyword evidence="3" id="KW-1000">Mitochondrion outer membrane</keyword>
<dbReference type="GO" id="GO:0051170">
    <property type="term" value="P:import into nucleus"/>
    <property type="evidence" value="ECO:0007669"/>
    <property type="project" value="TreeGrafter"/>
</dbReference>
<comment type="similarity">
    <text evidence="2">Belongs to the FMP52 family.</text>
</comment>
<dbReference type="FunFam" id="3.40.50.720:FF:000366">
    <property type="entry name" value="Protein FMP52, mitochondrial"/>
    <property type="match status" value="1"/>
</dbReference>
<protein>
    <recommendedName>
        <fullName evidence="8">NAD(P)-binding domain-containing protein</fullName>
    </recommendedName>
</protein>
<dbReference type="AlphaFoldDB" id="A0A1F5LTD3"/>
<organism evidence="9 10">
    <name type="scientific">Penicillium arizonense</name>
    <dbReference type="NCBI Taxonomy" id="1835702"/>
    <lineage>
        <taxon>Eukaryota</taxon>
        <taxon>Fungi</taxon>
        <taxon>Dikarya</taxon>
        <taxon>Ascomycota</taxon>
        <taxon>Pezizomycotina</taxon>
        <taxon>Eurotiomycetes</taxon>
        <taxon>Eurotiomycetidae</taxon>
        <taxon>Eurotiales</taxon>
        <taxon>Aspergillaceae</taxon>
        <taxon>Penicillium</taxon>
    </lineage>
</organism>
<keyword evidence="10" id="KW-1185">Reference proteome</keyword>
<dbReference type="PANTHER" id="PTHR14097">
    <property type="entry name" value="OXIDOREDUCTASE HTATIP2"/>
    <property type="match status" value="1"/>
</dbReference>
<evidence type="ECO:0000256" key="6">
    <source>
        <dbReference type="ARBA" id="ARBA00023136"/>
    </source>
</evidence>
<evidence type="ECO:0000256" key="5">
    <source>
        <dbReference type="ARBA" id="ARBA00023128"/>
    </source>
</evidence>
<dbReference type="SUPFAM" id="SSF51735">
    <property type="entry name" value="NAD(P)-binding Rossmann-fold domains"/>
    <property type="match status" value="1"/>
</dbReference>
<evidence type="ECO:0000256" key="1">
    <source>
        <dbReference type="ARBA" id="ARBA00004450"/>
    </source>
</evidence>
<evidence type="ECO:0000256" key="7">
    <source>
        <dbReference type="SAM" id="MobiDB-lite"/>
    </source>
</evidence>
<dbReference type="PANTHER" id="PTHR14097:SF7">
    <property type="entry name" value="OXIDOREDUCTASE HTATIP2"/>
    <property type="match status" value="1"/>
</dbReference>
<dbReference type="EMBL" id="LXJU01000003">
    <property type="protein sequence ID" value="OGE56356.1"/>
    <property type="molecule type" value="Genomic_DNA"/>
</dbReference>
<dbReference type="InterPro" id="IPR016040">
    <property type="entry name" value="NAD(P)-bd_dom"/>
</dbReference>
<keyword evidence="5" id="KW-0496">Mitochondrion</keyword>